<organism evidence="7 8">
    <name type="scientific">Tardibacter chloracetimidivorans</name>
    <dbReference type="NCBI Taxonomy" id="1921510"/>
    <lineage>
        <taxon>Bacteria</taxon>
        <taxon>Pseudomonadati</taxon>
        <taxon>Pseudomonadota</taxon>
        <taxon>Alphaproteobacteria</taxon>
        <taxon>Sphingomonadales</taxon>
        <taxon>Sphingomonadaceae</taxon>
        <taxon>Tardibacter</taxon>
    </lineage>
</organism>
<dbReference type="SUPFAM" id="SSF52833">
    <property type="entry name" value="Thioredoxin-like"/>
    <property type="match status" value="1"/>
</dbReference>
<accession>A0A1L3ZTY2</accession>
<gene>
    <name evidence="7" type="ORF">BSL82_07035</name>
</gene>
<name>A0A1L3ZTY2_9SPHN</name>
<evidence type="ECO:0000256" key="6">
    <source>
        <dbReference type="SAM" id="SignalP"/>
    </source>
</evidence>
<dbReference type="InterPro" id="IPR000889">
    <property type="entry name" value="Glutathione_peroxidase"/>
</dbReference>
<sequence>MKRELAAMLAAAGLIGAGLWSVAAASKGGKGGTVYDHKLTAIDGTPMPMEQFRSKVILLVNTASFCGFTPQYEGLQKLQTTYGPRGFTVIGVPSGNFLGQEYKSNKEISTFCQTKFGIKFPLAEKSDVIGPNAIPLYKWAAAELGMTNIPKWNFHKYLIGRDGKLIAAFGTKTDPMDVKVTTAISAALAKTPA</sequence>
<keyword evidence="6" id="KW-0732">Signal</keyword>
<dbReference type="AlphaFoldDB" id="A0A1L3ZTY2"/>
<reference evidence="8" key="1">
    <citation type="submission" date="2016-11" db="EMBL/GenBank/DDBJ databases">
        <title>Complete Genome Sequence of alachlor-degrading Sphingomonas sp. strain JJ-A5.</title>
        <authorList>
            <person name="Lee H."/>
            <person name="Ka J.-O."/>
        </authorList>
    </citation>
    <scope>NUCLEOTIDE SEQUENCE [LARGE SCALE GENOMIC DNA]</scope>
    <source>
        <strain evidence="8">JJ-A5</strain>
    </source>
</reference>
<evidence type="ECO:0000256" key="1">
    <source>
        <dbReference type="ARBA" id="ARBA00006926"/>
    </source>
</evidence>
<dbReference type="PRINTS" id="PR01011">
    <property type="entry name" value="GLUTPROXDASE"/>
</dbReference>
<feature type="chain" id="PRO_5013199427" description="Glutathione peroxidase" evidence="6">
    <location>
        <begin position="24"/>
        <end position="193"/>
    </location>
</feature>
<dbReference type="STRING" id="1921510.BSL82_07035"/>
<dbReference type="OrthoDB" id="9785502at2"/>
<evidence type="ECO:0000256" key="4">
    <source>
        <dbReference type="PIRSR" id="PIRSR000303-1"/>
    </source>
</evidence>
<keyword evidence="2 5" id="KW-0575">Peroxidase</keyword>
<dbReference type="RefSeq" id="WP_072596645.1">
    <property type="nucleotide sequence ID" value="NZ_CP018221.1"/>
</dbReference>
<evidence type="ECO:0000256" key="2">
    <source>
        <dbReference type="ARBA" id="ARBA00022559"/>
    </source>
</evidence>
<dbReference type="KEGG" id="sphj:BSL82_07035"/>
<dbReference type="CDD" id="cd00340">
    <property type="entry name" value="GSH_Peroxidase"/>
    <property type="match status" value="1"/>
</dbReference>
<evidence type="ECO:0000313" key="8">
    <source>
        <dbReference type="Proteomes" id="UP000182063"/>
    </source>
</evidence>
<evidence type="ECO:0000256" key="3">
    <source>
        <dbReference type="ARBA" id="ARBA00023002"/>
    </source>
</evidence>
<dbReference type="PANTHER" id="PTHR11592:SF78">
    <property type="entry name" value="GLUTATHIONE PEROXIDASE"/>
    <property type="match status" value="1"/>
</dbReference>
<dbReference type="Pfam" id="PF00255">
    <property type="entry name" value="GSHPx"/>
    <property type="match status" value="1"/>
</dbReference>
<dbReference type="GO" id="GO:0034599">
    <property type="term" value="P:cellular response to oxidative stress"/>
    <property type="evidence" value="ECO:0007669"/>
    <property type="project" value="TreeGrafter"/>
</dbReference>
<dbReference type="PANTHER" id="PTHR11592">
    <property type="entry name" value="GLUTATHIONE PEROXIDASE"/>
    <property type="match status" value="1"/>
</dbReference>
<dbReference type="Proteomes" id="UP000182063">
    <property type="component" value="Chromosome"/>
</dbReference>
<feature type="signal peptide" evidence="6">
    <location>
        <begin position="1"/>
        <end position="23"/>
    </location>
</feature>
<keyword evidence="8" id="KW-1185">Reference proteome</keyword>
<feature type="active site" evidence="4">
    <location>
        <position position="66"/>
    </location>
</feature>
<evidence type="ECO:0000313" key="7">
    <source>
        <dbReference type="EMBL" id="API59093.1"/>
    </source>
</evidence>
<evidence type="ECO:0000256" key="5">
    <source>
        <dbReference type="RuleBase" id="RU000499"/>
    </source>
</evidence>
<comment type="similarity">
    <text evidence="1 5">Belongs to the glutathione peroxidase family.</text>
</comment>
<keyword evidence="3 5" id="KW-0560">Oxidoreductase</keyword>
<dbReference type="PIRSF" id="PIRSF000303">
    <property type="entry name" value="Glutathion_perox"/>
    <property type="match status" value="1"/>
</dbReference>
<dbReference type="GO" id="GO:0004601">
    <property type="term" value="F:peroxidase activity"/>
    <property type="evidence" value="ECO:0007669"/>
    <property type="project" value="UniProtKB-KW"/>
</dbReference>
<protein>
    <recommendedName>
        <fullName evidence="5">Glutathione peroxidase</fullName>
    </recommendedName>
</protein>
<dbReference type="Gene3D" id="3.40.30.10">
    <property type="entry name" value="Glutaredoxin"/>
    <property type="match status" value="1"/>
</dbReference>
<dbReference type="EMBL" id="CP018221">
    <property type="protein sequence ID" value="API59093.1"/>
    <property type="molecule type" value="Genomic_DNA"/>
</dbReference>
<dbReference type="PROSITE" id="PS51355">
    <property type="entry name" value="GLUTATHIONE_PEROXID_3"/>
    <property type="match status" value="1"/>
</dbReference>
<proteinExistence type="inferred from homology"/>
<dbReference type="InterPro" id="IPR036249">
    <property type="entry name" value="Thioredoxin-like_sf"/>
</dbReference>